<dbReference type="PRINTS" id="PR00300">
    <property type="entry name" value="CLPPROTEASEA"/>
</dbReference>
<dbReference type="PaxDb" id="2850-Phatr51134"/>
<evidence type="ECO:0000313" key="10">
    <source>
        <dbReference type="EMBL" id="EEC45557.1"/>
    </source>
</evidence>
<sequence>MSERTITDATAKVIEQSLSIARDNGNSQADPLHLAVALFTGDDSMGARVCTKVVADNVDVNVVRKNLQRRLLQKPSQTPAPHEASLSSSYSSLLQRATKASKANGDALVALDHLILALYEDREAADVLTQSMLTKKLAQGAVKDLRGSHKVTSASAEETYEALEKYGIDLVQQAEDGKLDPVVGRDEEIRRLIQILSRRTKNNPVLVGEPGTGKTSIVEGLARRIVEGDVPESIKGVALRTLDMGALVAGAKYRGEFEERLRAVLDEVKRAQGKMLLFVDEIHLVLGAGKSDGAMDAANLLKPMLARGELRMIGATTLEEYRKHIEKDAAFERRFQQVIVNEPSVLDTISMLRGLSDRYETHHGVRIMDSALVTAAQLSDRYITHRFNPDKSIDLIDEAAARKRTTLDSRPERIDQLERQILQLEIESTALGREKDKESKRRRTAIQEEIANLKEELAPLNAKWQADRGRAEELKEIKEKLTTLEAKAASAERTGDYEKAADLKYGAIPDLKSHLKRIEESEMIRKADASDEDSLVSETVTPQDIAEVISRWTGIPVTRLSQTDRDRLLKLDDRLKERVIGQDQAIKEVTDCILRSKAGLSRPSQPIGSFLFLGPTGVGKTELAKSLYSSLFDADERHLIRIDMSEYTEQHSVARLIGAPPGYIGHDEGGQLTEAVRRRPYSVVLFDEMEKAHPRVLTLMLQILDEGRLTDSKGRTVDFTNTVIILTSNVGAKYLLNLTEESKRRELAHKQVMSEVQSRFAPEFLNRLSGIIMFNSLGTQQLEMIVQKSMRGVSKRLASQGVRVVLESSGAKAILAASYDPNYGARPVERYLESTVVTTLSRMLISGDISSGSIVRIEAAEGDDESHKSSRWVESPIPERSPVLLRL</sequence>
<dbReference type="PROSITE" id="PS51903">
    <property type="entry name" value="CLP_R"/>
    <property type="match status" value="1"/>
</dbReference>
<dbReference type="Pfam" id="PF00004">
    <property type="entry name" value="AAA"/>
    <property type="match status" value="1"/>
</dbReference>
<dbReference type="Pfam" id="PF07724">
    <property type="entry name" value="AAA_2"/>
    <property type="match status" value="1"/>
</dbReference>
<dbReference type="KEGG" id="pti:PHATRDRAFT_51134"/>
<dbReference type="GO" id="GO:0005524">
    <property type="term" value="F:ATP binding"/>
    <property type="evidence" value="ECO:0007669"/>
    <property type="project" value="UniProtKB-KW"/>
</dbReference>
<dbReference type="SMART" id="SM00382">
    <property type="entry name" value="AAA"/>
    <property type="match status" value="2"/>
</dbReference>
<keyword evidence="3 7" id="KW-0547">Nucleotide-binding</keyword>
<dbReference type="AlphaFoldDB" id="B7G704"/>
<dbReference type="eggNOG" id="KOG1051">
    <property type="taxonomic scope" value="Eukaryota"/>
</dbReference>
<protein>
    <recommendedName>
        <fullName evidence="9">Clp R domain-containing protein</fullName>
    </recommendedName>
</protein>
<dbReference type="STRING" id="556484.B7G704"/>
<evidence type="ECO:0000256" key="6">
    <source>
        <dbReference type="PROSITE-ProRule" id="PRU01251"/>
    </source>
</evidence>
<evidence type="ECO:0000313" key="11">
    <source>
        <dbReference type="Proteomes" id="UP000000759"/>
    </source>
</evidence>
<dbReference type="OrthoDB" id="47330at2759"/>
<dbReference type="InterPro" id="IPR001270">
    <property type="entry name" value="ClpA/B"/>
</dbReference>
<proteinExistence type="inferred from homology"/>
<dbReference type="Pfam" id="PF17871">
    <property type="entry name" value="AAA_lid_9"/>
    <property type="match status" value="1"/>
</dbReference>
<dbReference type="InterPro" id="IPR019489">
    <property type="entry name" value="Clp_ATPase_C"/>
</dbReference>
<comment type="similarity">
    <text evidence="1 7">Belongs to the ClpA/ClpB family.</text>
</comment>
<evidence type="ECO:0000256" key="7">
    <source>
        <dbReference type="RuleBase" id="RU004432"/>
    </source>
</evidence>
<evidence type="ECO:0000256" key="4">
    <source>
        <dbReference type="ARBA" id="ARBA00022840"/>
    </source>
</evidence>
<dbReference type="FunFam" id="3.40.50.300:FF:000010">
    <property type="entry name" value="Chaperone clpB 1, putative"/>
    <property type="match status" value="1"/>
</dbReference>
<dbReference type="Pfam" id="PF10431">
    <property type="entry name" value="ClpB_D2-small"/>
    <property type="match status" value="1"/>
</dbReference>
<dbReference type="PROSITE" id="PS00871">
    <property type="entry name" value="CLPAB_2"/>
    <property type="match status" value="1"/>
</dbReference>
<dbReference type="CDD" id="cd00009">
    <property type="entry name" value="AAA"/>
    <property type="match status" value="1"/>
</dbReference>
<dbReference type="InterPro" id="IPR018368">
    <property type="entry name" value="ClpA/B_CS1"/>
</dbReference>
<name>B7G704_PHATC</name>
<dbReference type="InterPro" id="IPR050130">
    <property type="entry name" value="ClpA_ClpB"/>
</dbReference>
<reference evidence="11" key="2">
    <citation type="submission" date="2008-08" db="EMBL/GenBank/DDBJ databases">
        <authorList>
            <consortium name="Diatom Consortium"/>
            <person name="Grigoriev I."/>
            <person name="Grimwood J."/>
            <person name="Kuo A."/>
            <person name="Otillar R.P."/>
            <person name="Salamov A."/>
            <person name="Detter J.C."/>
            <person name="Lindquist E."/>
            <person name="Shapiro H."/>
            <person name="Lucas S."/>
            <person name="Glavina del Rio T."/>
            <person name="Pitluck S."/>
            <person name="Rokhsar D."/>
            <person name="Bowler C."/>
        </authorList>
    </citation>
    <scope>GENOME REANNOTATION</scope>
    <source>
        <strain evidence="11">CCAP 1055/1</strain>
    </source>
</reference>
<dbReference type="SUPFAM" id="SSF81923">
    <property type="entry name" value="Double Clp-N motif"/>
    <property type="match status" value="1"/>
</dbReference>
<keyword evidence="11" id="KW-1185">Reference proteome</keyword>
<dbReference type="FunFam" id="3.40.50.300:FF:000120">
    <property type="entry name" value="ATP-dependent chaperone ClpB"/>
    <property type="match status" value="1"/>
</dbReference>
<dbReference type="GO" id="GO:0016887">
    <property type="term" value="F:ATP hydrolysis activity"/>
    <property type="evidence" value="ECO:0007669"/>
    <property type="project" value="InterPro"/>
</dbReference>
<dbReference type="CDD" id="cd19499">
    <property type="entry name" value="RecA-like_ClpB_Hsp104-like"/>
    <property type="match status" value="1"/>
</dbReference>
<dbReference type="PANTHER" id="PTHR11638">
    <property type="entry name" value="ATP-DEPENDENT CLP PROTEASE"/>
    <property type="match status" value="1"/>
</dbReference>
<dbReference type="GeneID" id="7203656"/>
<dbReference type="InterPro" id="IPR028299">
    <property type="entry name" value="ClpA/B_CS2"/>
</dbReference>
<organism evidence="10 11">
    <name type="scientific">Phaeodactylum tricornutum (strain CCAP 1055/1)</name>
    <dbReference type="NCBI Taxonomy" id="556484"/>
    <lineage>
        <taxon>Eukaryota</taxon>
        <taxon>Sar</taxon>
        <taxon>Stramenopiles</taxon>
        <taxon>Ochrophyta</taxon>
        <taxon>Bacillariophyta</taxon>
        <taxon>Bacillariophyceae</taxon>
        <taxon>Bacillariophycidae</taxon>
        <taxon>Naviculales</taxon>
        <taxon>Phaeodactylaceae</taxon>
        <taxon>Phaeodactylum</taxon>
    </lineage>
</organism>
<dbReference type="GO" id="GO:0034605">
    <property type="term" value="P:cellular response to heat"/>
    <property type="evidence" value="ECO:0007669"/>
    <property type="project" value="TreeGrafter"/>
</dbReference>
<dbReference type="Proteomes" id="UP000000759">
    <property type="component" value="Chromosome 17"/>
</dbReference>
<accession>B7G704</accession>
<dbReference type="PROSITE" id="PS00870">
    <property type="entry name" value="CLPAB_1"/>
    <property type="match status" value="1"/>
</dbReference>
<keyword evidence="8" id="KW-0175">Coiled coil</keyword>
<evidence type="ECO:0000256" key="2">
    <source>
        <dbReference type="ARBA" id="ARBA00022737"/>
    </source>
</evidence>
<dbReference type="RefSeq" id="XP_002182821.1">
    <property type="nucleotide sequence ID" value="XM_002182785.1"/>
</dbReference>
<dbReference type="SUPFAM" id="SSF52540">
    <property type="entry name" value="P-loop containing nucleoside triphosphate hydrolases"/>
    <property type="match status" value="2"/>
</dbReference>
<dbReference type="InterPro" id="IPR003959">
    <property type="entry name" value="ATPase_AAA_core"/>
</dbReference>
<feature type="coiled-coil region" evidence="8">
    <location>
        <begin position="414"/>
        <end position="494"/>
    </location>
</feature>
<dbReference type="InterPro" id="IPR003593">
    <property type="entry name" value="AAA+_ATPase"/>
</dbReference>
<keyword evidence="2 6" id="KW-0677">Repeat</keyword>
<reference evidence="10 11" key="1">
    <citation type="journal article" date="2008" name="Nature">
        <title>The Phaeodactylum genome reveals the evolutionary history of diatom genomes.</title>
        <authorList>
            <person name="Bowler C."/>
            <person name="Allen A.E."/>
            <person name="Badger J.H."/>
            <person name="Grimwood J."/>
            <person name="Jabbari K."/>
            <person name="Kuo A."/>
            <person name="Maheswari U."/>
            <person name="Martens C."/>
            <person name="Maumus F."/>
            <person name="Otillar R.P."/>
            <person name="Rayko E."/>
            <person name="Salamov A."/>
            <person name="Vandepoele K."/>
            <person name="Beszteri B."/>
            <person name="Gruber A."/>
            <person name="Heijde M."/>
            <person name="Katinka M."/>
            <person name="Mock T."/>
            <person name="Valentin K."/>
            <person name="Verret F."/>
            <person name="Berges J.A."/>
            <person name="Brownlee C."/>
            <person name="Cadoret J.P."/>
            <person name="Chiovitti A."/>
            <person name="Choi C.J."/>
            <person name="Coesel S."/>
            <person name="De Martino A."/>
            <person name="Detter J.C."/>
            <person name="Durkin C."/>
            <person name="Falciatore A."/>
            <person name="Fournet J."/>
            <person name="Haruta M."/>
            <person name="Huysman M.J."/>
            <person name="Jenkins B.D."/>
            <person name="Jiroutova K."/>
            <person name="Jorgensen R.E."/>
            <person name="Joubert Y."/>
            <person name="Kaplan A."/>
            <person name="Kroger N."/>
            <person name="Kroth P.G."/>
            <person name="La Roche J."/>
            <person name="Lindquist E."/>
            <person name="Lommer M."/>
            <person name="Martin-Jezequel V."/>
            <person name="Lopez P.J."/>
            <person name="Lucas S."/>
            <person name="Mangogna M."/>
            <person name="McGinnis K."/>
            <person name="Medlin L.K."/>
            <person name="Montsant A."/>
            <person name="Oudot-Le Secq M.P."/>
            <person name="Napoli C."/>
            <person name="Obornik M."/>
            <person name="Parker M.S."/>
            <person name="Petit J.L."/>
            <person name="Porcel B.M."/>
            <person name="Poulsen N."/>
            <person name="Robison M."/>
            <person name="Rychlewski L."/>
            <person name="Rynearson T.A."/>
            <person name="Schmutz J."/>
            <person name="Shapiro H."/>
            <person name="Siaut M."/>
            <person name="Stanley M."/>
            <person name="Sussman M.R."/>
            <person name="Taylor A.R."/>
            <person name="Vardi A."/>
            <person name="von Dassow P."/>
            <person name="Vyverman W."/>
            <person name="Willis A."/>
            <person name="Wyrwicz L.S."/>
            <person name="Rokhsar D.S."/>
            <person name="Weissenbach J."/>
            <person name="Armbrust E.V."/>
            <person name="Green B.R."/>
            <person name="Van de Peer Y."/>
            <person name="Grigoriev I.V."/>
        </authorList>
    </citation>
    <scope>NUCLEOTIDE SEQUENCE [LARGE SCALE GENOMIC DNA]</scope>
    <source>
        <strain evidence="10 11">CCAP 1055/1</strain>
    </source>
</reference>
<dbReference type="GO" id="GO:0005737">
    <property type="term" value="C:cytoplasm"/>
    <property type="evidence" value="ECO:0007669"/>
    <property type="project" value="TreeGrafter"/>
</dbReference>
<dbReference type="Gene3D" id="1.10.8.60">
    <property type="match status" value="1"/>
</dbReference>
<evidence type="ECO:0000256" key="3">
    <source>
        <dbReference type="ARBA" id="ARBA00022741"/>
    </source>
</evidence>
<dbReference type="PANTHER" id="PTHR11638:SF18">
    <property type="entry name" value="HEAT SHOCK PROTEIN 104"/>
    <property type="match status" value="1"/>
</dbReference>
<evidence type="ECO:0000256" key="8">
    <source>
        <dbReference type="SAM" id="Coils"/>
    </source>
</evidence>
<dbReference type="SMART" id="SM01086">
    <property type="entry name" value="ClpB_D2-small"/>
    <property type="match status" value="1"/>
</dbReference>
<dbReference type="Gene3D" id="1.10.1780.10">
    <property type="entry name" value="Clp, N-terminal domain"/>
    <property type="match status" value="1"/>
</dbReference>
<keyword evidence="5 7" id="KW-0143">Chaperone</keyword>
<dbReference type="InParanoid" id="B7G704"/>
<dbReference type="Pfam" id="PF02861">
    <property type="entry name" value="Clp_N"/>
    <property type="match status" value="1"/>
</dbReference>
<gene>
    <name evidence="10" type="ORF">PHATRDRAFT_51134</name>
</gene>
<feature type="domain" description="Clp R" evidence="9">
    <location>
        <begin position="2"/>
        <end position="148"/>
    </location>
</feature>
<dbReference type="Gene3D" id="3.40.50.300">
    <property type="entry name" value="P-loop containing nucleotide triphosphate hydrolases"/>
    <property type="match status" value="3"/>
</dbReference>
<dbReference type="FunFam" id="3.40.50.300:FF:000025">
    <property type="entry name" value="ATP-dependent Clp protease subunit"/>
    <property type="match status" value="1"/>
</dbReference>
<evidence type="ECO:0000259" key="9">
    <source>
        <dbReference type="PROSITE" id="PS51903"/>
    </source>
</evidence>
<dbReference type="EMBL" id="CM000619">
    <property type="protein sequence ID" value="EEC45557.1"/>
    <property type="molecule type" value="Genomic_DNA"/>
</dbReference>
<dbReference type="InterPro" id="IPR041546">
    <property type="entry name" value="ClpA/ClpB_AAA_lid"/>
</dbReference>
<evidence type="ECO:0000256" key="5">
    <source>
        <dbReference type="ARBA" id="ARBA00023186"/>
    </source>
</evidence>
<dbReference type="HOGENOM" id="CLU_005070_4_0_1"/>
<dbReference type="InterPro" id="IPR027417">
    <property type="entry name" value="P-loop_NTPase"/>
</dbReference>
<dbReference type="InterPro" id="IPR004176">
    <property type="entry name" value="Clp_R_N"/>
</dbReference>
<evidence type="ECO:0000256" key="1">
    <source>
        <dbReference type="ARBA" id="ARBA00008675"/>
    </source>
</evidence>
<dbReference type="InterPro" id="IPR036628">
    <property type="entry name" value="Clp_N_dom_sf"/>
</dbReference>
<keyword evidence="4 7" id="KW-0067">ATP-binding</keyword>